<organism evidence="1 2">
    <name type="scientific">Glarea lozoyensis (strain ATCC 20868 / MF5171)</name>
    <dbReference type="NCBI Taxonomy" id="1116229"/>
    <lineage>
        <taxon>Eukaryota</taxon>
        <taxon>Fungi</taxon>
        <taxon>Dikarya</taxon>
        <taxon>Ascomycota</taxon>
        <taxon>Pezizomycotina</taxon>
        <taxon>Leotiomycetes</taxon>
        <taxon>Helotiales</taxon>
        <taxon>Helotiaceae</taxon>
        <taxon>Glarea</taxon>
    </lineage>
</organism>
<dbReference type="HOGENOM" id="CLU_946822_0_0_1"/>
<dbReference type="GeneID" id="19471172"/>
<sequence length="294" mass="33630">MLSFSTYASLPNYPKPSTSPPIPPEQLNWSLSQTASQTLLSPSVLLRILHNLSPSDLLIDQRVSHLWKRLITESETLRQKLWLHLYEDPEAREWEINPFIYHIHNSQSDAIIRPQIIKLPSPETLHRSPGKICKRFATSLDFNFPAVLTACPNASWRNQTLIRPGVAFKYGLFGPGDFNLEKEVKFPASVRLGEIYDVWKEWKESWPEGEWNEVTEFKINFKGCRVEEGGRGKMVVFLVSKRFAGDVTRVGGEKVMLAKRVNGQSAQFAKSPQAMEDKRAVERAKELFRLHVGD</sequence>
<dbReference type="InterPro" id="IPR036047">
    <property type="entry name" value="F-box-like_dom_sf"/>
</dbReference>
<dbReference type="Proteomes" id="UP000016922">
    <property type="component" value="Unassembled WGS sequence"/>
</dbReference>
<reference evidence="1 2" key="1">
    <citation type="journal article" date="2013" name="BMC Genomics">
        <title>Genomics-driven discovery of the pneumocandin biosynthetic gene cluster in the fungus Glarea lozoyensis.</title>
        <authorList>
            <person name="Chen L."/>
            <person name="Yue Q."/>
            <person name="Zhang X."/>
            <person name="Xiang M."/>
            <person name="Wang C."/>
            <person name="Li S."/>
            <person name="Che Y."/>
            <person name="Ortiz-Lopez F.J."/>
            <person name="Bills G.F."/>
            <person name="Liu X."/>
            <person name="An Z."/>
        </authorList>
    </citation>
    <scope>NUCLEOTIDE SEQUENCE [LARGE SCALE GENOMIC DNA]</scope>
    <source>
        <strain evidence="2">ATCC 20868 / MF5171</strain>
    </source>
</reference>
<evidence type="ECO:0000313" key="2">
    <source>
        <dbReference type="Proteomes" id="UP000016922"/>
    </source>
</evidence>
<dbReference type="Gene3D" id="1.20.1280.50">
    <property type="match status" value="1"/>
</dbReference>
<keyword evidence="2" id="KW-1185">Reference proteome</keyword>
<dbReference type="KEGG" id="glz:GLAREA_12131"/>
<dbReference type="AlphaFoldDB" id="S3D4L1"/>
<proteinExistence type="predicted"/>
<dbReference type="RefSeq" id="XP_008081104.1">
    <property type="nucleotide sequence ID" value="XM_008082913.1"/>
</dbReference>
<gene>
    <name evidence="1" type="ORF">GLAREA_12131</name>
</gene>
<name>S3D4L1_GLAL2</name>
<protein>
    <submittedName>
        <fullName evidence="1">F-box</fullName>
    </submittedName>
</protein>
<dbReference type="EMBL" id="KE145360">
    <property type="protein sequence ID" value="EPE32049.1"/>
    <property type="molecule type" value="Genomic_DNA"/>
</dbReference>
<dbReference type="SUPFAM" id="SSF81383">
    <property type="entry name" value="F-box domain"/>
    <property type="match status" value="1"/>
</dbReference>
<evidence type="ECO:0000313" key="1">
    <source>
        <dbReference type="EMBL" id="EPE32049.1"/>
    </source>
</evidence>
<accession>S3D4L1</accession>